<keyword evidence="3" id="KW-1185">Reference proteome</keyword>
<sequence length="85" mass="9791">MNISKQEQRALHVLAQGGAVLLTRDTTRKIIQADCVNRDGWHLTGFNVDLFKRLKKRRLISSRNSRPYRISSLGLSVVRSQMNNR</sequence>
<dbReference type="Proteomes" id="UP000630923">
    <property type="component" value="Unassembled WGS sequence"/>
</dbReference>
<evidence type="ECO:0000256" key="1">
    <source>
        <dbReference type="HAMAP-Rule" id="MF_00827"/>
    </source>
</evidence>
<dbReference type="NCBIfam" id="NF010240">
    <property type="entry name" value="PRK13687.1"/>
    <property type="match status" value="1"/>
</dbReference>
<dbReference type="HAMAP" id="MF_00827">
    <property type="entry name" value="UPF0386"/>
    <property type="match status" value="1"/>
</dbReference>
<comment type="similarity">
    <text evidence="1">Belongs to the UPF0386 family.</text>
</comment>
<dbReference type="EMBL" id="BNCI01000001">
    <property type="protein sequence ID" value="GHF20289.1"/>
    <property type="molecule type" value="Genomic_DNA"/>
</dbReference>
<comment type="caution">
    <text evidence="2">The sequence shown here is derived from an EMBL/GenBank/DDBJ whole genome shotgun (WGS) entry which is preliminary data.</text>
</comment>
<evidence type="ECO:0000313" key="2">
    <source>
        <dbReference type="EMBL" id="GHF20289.1"/>
    </source>
</evidence>
<protein>
    <recommendedName>
        <fullName evidence="1">UPF0386 protein GCM10017044_13900</fullName>
    </recommendedName>
</protein>
<dbReference type="RefSeq" id="WP_191251198.1">
    <property type="nucleotide sequence ID" value="NZ_BNCI01000001.1"/>
</dbReference>
<dbReference type="AlphaFoldDB" id="A0A919E735"/>
<gene>
    <name evidence="2" type="ORF">GCM10017044_13900</name>
</gene>
<evidence type="ECO:0000313" key="3">
    <source>
        <dbReference type="Proteomes" id="UP000630923"/>
    </source>
</evidence>
<dbReference type="Pfam" id="PF09857">
    <property type="entry name" value="YjhX_toxin"/>
    <property type="match status" value="1"/>
</dbReference>
<organism evidence="2 3">
    <name type="scientific">Kordiimonas sediminis</name>
    <dbReference type="NCBI Taxonomy" id="1735581"/>
    <lineage>
        <taxon>Bacteria</taxon>
        <taxon>Pseudomonadati</taxon>
        <taxon>Pseudomonadota</taxon>
        <taxon>Alphaproteobacteria</taxon>
        <taxon>Kordiimonadales</taxon>
        <taxon>Kordiimonadaceae</taxon>
        <taxon>Kordiimonas</taxon>
    </lineage>
</organism>
<proteinExistence type="inferred from homology"/>
<name>A0A919E735_9PROT</name>
<reference evidence="2" key="2">
    <citation type="submission" date="2020-09" db="EMBL/GenBank/DDBJ databases">
        <authorList>
            <person name="Sun Q."/>
            <person name="Kim S."/>
        </authorList>
    </citation>
    <scope>NUCLEOTIDE SEQUENCE</scope>
    <source>
        <strain evidence="2">KCTC 42590</strain>
    </source>
</reference>
<reference evidence="2" key="1">
    <citation type="journal article" date="2014" name="Int. J. Syst. Evol. Microbiol.">
        <title>Complete genome sequence of Corynebacterium casei LMG S-19264T (=DSM 44701T), isolated from a smear-ripened cheese.</title>
        <authorList>
            <consortium name="US DOE Joint Genome Institute (JGI-PGF)"/>
            <person name="Walter F."/>
            <person name="Albersmeier A."/>
            <person name="Kalinowski J."/>
            <person name="Ruckert C."/>
        </authorList>
    </citation>
    <scope>NUCLEOTIDE SEQUENCE</scope>
    <source>
        <strain evidence="2">KCTC 42590</strain>
    </source>
</reference>
<accession>A0A919E735</accession>
<dbReference type="InterPro" id="IPR018654">
    <property type="entry name" value="YjhX_toxin"/>
</dbReference>